<name>A0A1H9C9M8_9RHOB</name>
<dbReference type="Proteomes" id="UP000198634">
    <property type="component" value="Unassembled WGS sequence"/>
</dbReference>
<accession>A0A1H9C9M8</accession>
<evidence type="ECO:0000313" key="8">
    <source>
        <dbReference type="Proteomes" id="UP000198634"/>
    </source>
</evidence>
<dbReference type="PROSITE" id="PS00211">
    <property type="entry name" value="ABC_TRANSPORTER_1"/>
    <property type="match status" value="1"/>
</dbReference>
<evidence type="ECO:0000256" key="4">
    <source>
        <dbReference type="ARBA" id="ARBA00022840"/>
    </source>
</evidence>
<dbReference type="SMART" id="SM00382">
    <property type="entry name" value="AAA"/>
    <property type="match status" value="1"/>
</dbReference>
<dbReference type="GO" id="GO:0005315">
    <property type="term" value="F:phosphate transmembrane transporter activity"/>
    <property type="evidence" value="ECO:0007669"/>
    <property type="project" value="InterPro"/>
</dbReference>
<dbReference type="OrthoDB" id="7832213at2"/>
<evidence type="ECO:0000256" key="2">
    <source>
        <dbReference type="ARBA" id="ARBA00022592"/>
    </source>
</evidence>
<dbReference type="RefSeq" id="WP_090269094.1">
    <property type="nucleotide sequence ID" value="NZ_FOEP01000003.1"/>
</dbReference>
<dbReference type="EMBL" id="FOEP01000003">
    <property type="protein sequence ID" value="SEP97701.1"/>
    <property type="molecule type" value="Genomic_DNA"/>
</dbReference>
<dbReference type="STRING" id="657014.SAMN04488092_103169"/>
<keyword evidence="2" id="KW-0592">Phosphate transport</keyword>
<dbReference type="GO" id="GO:0005524">
    <property type="term" value="F:ATP binding"/>
    <property type="evidence" value="ECO:0007669"/>
    <property type="project" value="UniProtKB-KW"/>
</dbReference>
<dbReference type="Pfam" id="PF00005">
    <property type="entry name" value="ABC_tran"/>
    <property type="match status" value="1"/>
</dbReference>
<dbReference type="PANTHER" id="PTHR43423">
    <property type="entry name" value="ABC TRANSPORTER I FAMILY MEMBER 17"/>
    <property type="match status" value="1"/>
</dbReference>
<keyword evidence="3" id="KW-0547">Nucleotide-binding</keyword>
<dbReference type="InterPro" id="IPR017871">
    <property type="entry name" value="ABC_transporter-like_CS"/>
</dbReference>
<evidence type="ECO:0000256" key="1">
    <source>
        <dbReference type="ARBA" id="ARBA00022448"/>
    </source>
</evidence>
<sequence>MLDEFTAPNTPTHPPRSNRAPILSVRDLNLWYDEKQALEDVNFDLFPSEILAFIGPSGCGKSTALKCLNRMHDDVRSVHCTGTITLHGEDIRAPWVDPPMLRRRFGWVAQKPNPFPATIWDNVAYGPRIHGLMRTHADMEAHVEDCLRRAHLWDEVKDELHTKDGTDLSGGQQQRLCIARALSTQPEILLMDEPTGSIDPIATAKVEELMLTLRPDHSVVVITHSMNEARRVADRVAYFHLGRLLEIGPTEQIFTAPSHEETRRFIAGEFG</sequence>
<feature type="region of interest" description="Disordered" evidence="5">
    <location>
        <begin position="1"/>
        <end position="20"/>
    </location>
</feature>
<feature type="domain" description="ABC transporter" evidence="6">
    <location>
        <begin position="23"/>
        <end position="266"/>
    </location>
</feature>
<dbReference type="GO" id="GO:0016020">
    <property type="term" value="C:membrane"/>
    <property type="evidence" value="ECO:0007669"/>
    <property type="project" value="InterPro"/>
</dbReference>
<dbReference type="SUPFAM" id="SSF52540">
    <property type="entry name" value="P-loop containing nucleoside triphosphate hydrolases"/>
    <property type="match status" value="1"/>
</dbReference>
<dbReference type="AlphaFoldDB" id="A0A1H9C9M8"/>
<dbReference type="GO" id="GO:0016887">
    <property type="term" value="F:ATP hydrolysis activity"/>
    <property type="evidence" value="ECO:0007669"/>
    <property type="project" value="InterPro"/>
</dbReference>
<protein>
    <submittedName>
        <fullName evidence="7">Phosphate ABC transporter ATP-binding protein, PhoT family (TC 3.A.1.7.1)</fullName>
    </submittedName>
</protein>
<dbReference type="InterPro" id="IPR003593">
    <property type="entry name" value="AAA+_ATPase"/>
</dbReference>
<keyword evidence="8" id="KW-1185">Reference proteome</keyword>
<gene>
    <name evidence="7" type="ORF">SAMN04488092_103169</name>
</gene>
<evidence type="ECO:0000259" key="6">
    <source>
        <dbReference type="PROSITE" id="PS50893"/>
    </source>
</evidence>
<evidence type="ECO:0000256" key="3">
    <source>
        <dbReference type="ARBA" id="ARBA00022741"/>
    </source>
</evidence>
<proteinExistence type="predicted"/>
<dbReference type="InterPro" id="IPR027417">
    <property type="entry name" value="P-loop_NTPase"/>
</dbReference>
<keyword evidence="1" id="KW-0813">Transport</keyword>
<dbReference type="PROSITE" id="PS50893">
    <property type="entry name" value="ABC_TRANSPORTER_2"/>
    <property type="match status" value="1"/>
</dbReference>
<dbReference type="GO" id="GO:0035435">
    <property type="term" value="P:phosphate ion transmembrane transport"/>
    <property type="evidence" value="ECO:0007669"/>
    <property type="project" value="InterPro"/>
</dbReference>
<dbReference type="InterPro" id="IPR005670">
    <property type="entry name" value="PstB-like"/>
</dbReference>
<evidence type="ECO:0000313" key="7">
    <source>
        <dbReference type="EMBL" id="SEP97701.1"/>
    </source>
</evidence>
<evidence type="ECO:0000256" key="5">
    <source>
        <dbReference type="SAM" id="MobiDB-lite"/>
    </source>
</evidence>
<keyword evidence="4 7" id="KW-0067">ATP-binding</keyword>
<dbReference type="InterPro" id="IPR003439">
    <property type="entry name" value="ABC_transporter-like_ATP-bd"/>
</dbReference>
<dbReference type="PANTHER" id="PTHR43423:SF1">
    <property type="entry name" value="ABC TRANSPORTER I FAMILY MEMBER 17"/>
    <property type="match status" value="1"/>
</dbReference>
<organism evidence="7 8">
    <name type="scientific">Thalassovita taeanensis</name>
    <dbReference type="NCBI Taxonomy" id="657014"/>
    <lineage>
        <taxon>Bacteria</taxon>
        <taxon>Pseudomonadati</taxon>
        <taxon>Pseudomonadota</taxon>
        <taxon>Alphaproteobacteria</taxon>
        <taxon>Rhodobacterales</taxon>
        <taxon>Roseobacteraceae</taxon>
        <taxon>Thalassovita</taxon>
    </lineage>
</organism>
<reference evidence="7 8" key="1">
    <citation type="submission" date="2016-10" db="EMBL/GenBank/DDBJ databases">
        <authorList>
            <person name="de Groot N.N."/>
        </authorList>
    </citation>
    <scope>NUCLEOTIDE SEQUENCE [LARGE SCALE GENOMIC DNA]</scope>
    <source>
        <strain evidence="7 8">DSM 22007</strain>
    </source>
</reference>
<dbReference type="CDD" id="cd03260">
    <property type="entry name" value="ABC_PstB_phosphate_transporter"/>
    <property type="match status" value="1"/>
</dbReference>
<dbReference type="Gene3D" id="3.40.50.300">
    <property type="entry name" value="P-loop containing nucleotide triphosphate hydrolases"/>
    <property type="match status" value="1"/>
</dbReference>